<sequence length="66" mass="7785">MDRIGIIEAKTYGRRKNLSNRKLFTPWSLKGVTLKNRIVMSPMCMYSSHEKDGKVQPFHMTHYISR</sequence>
<proteinExistence type="predicted"/>
<comment type="cofactor">
    <cofactor evidence="1">
        <name>FMN</name>
        <dbReference type="ChEBI" id="CHEBI:58210"/>
    </cofactor>
</comment>
<dbReference type="EMBL" id="JARAFO010000265">
    <property type="protein sequence ID" value="MDE1455033.1"/>
    <property type="molecule type" value="Genomic_DNA"/>
</dbReference>
<dbReference type="PANTHER" id="PTHR43303:SF4">
    <property type="entry name" value="NADPH DEHYDROGENASE C23G7.10C-RELATED"/>
    <property type="match status" value="1"/>
</dbReference>
<dbReference type="SUPFAM" id="SSF51395">
    <property type="entry name" value="FMN-linked oxidoreductases"/>
    <property type="match status" value="1"/>
</dbReference>
<dbReference type="InterPro" id="IPR044152">
    <property type="entry name" value="YqjM-like"/>
</dbReference>
<dbReference type="EC" id="1.6.99.1" evidence="7"/>
<evidence type="ECO:0000313" key="8">
    <source>
        <dbReference type="Proteomes" id="UP001216709"/>
    </source>
</evidence>
<evidence type="ECO:0000256" key="1">
    <source>
        <dbReference type="ARBA" id="ARBA00001917"/>
    </source>
</evidence>
<comment type="caution">
    <text evidence="7">The sequence shown here is derived from an EMBL/GenBank/DDBJ whole genome shotgun (WGS) entry which is preliminary data.</text>
</comment>
<reference evidence="7" key="1">
    <citation type="submission" date="2022-12" db="EMBL/GenBank/DDBJ databases">
        <title>Draft Genome Sequences of Bacillus licheniformis and Bacillus paralicheniformis strains isolated from Irish skim milk powders.</title>
        <authorList>
            <person name="Lourenco A."/>
            <person name="Li F."/>
            <person name="Geraldine D."/>
            <person name="Tobin J.T."/>
            <person name="Butler F."/>
            <person name="Jordan K."/>
            <person name="Obrien T."/>
        </authorList>
    </citation>
    <scope>NUCLEOTIDE SEQUENCE</scope>
    <source>
        <strain evidence="7">3370</strain>
    </source>
</reference>
<evidence type="ECO:0000256" key="2">
    <source>
        <dbReference type="ARBA" id="ARBA00022630"/>
    </source>
</evidence>
<dbReference type="Pfam" id="PF00724">
    <property type="entry name" value="Oxidored_FMN"/>
    <property type="match status" value="1"/>
</dbReference>
<gene>
    <name evidence="7" type="ORF">PVN32_23185</name>
</gene>
<name>A0AAW6KLM3_9BACI</name>
<dbReference type="AlphaFoldDB" id="A0AAW6KLM3"/>
<protein>
    <submittedName>
        <fullName evidence="7">NADPH dehydrogenase</fullName>
        <ecNumber evidence="7">1.6.99.1</ecNumber>
    </submittedName>
</protein>
<keyword evidence="2" id="KW-0285">Flavoprotein</keyword>
<dbReference type="PANTHER" id="PTHR43303">
    <property type="entry name" value="NADPH DEHYDROGENASE C23G7.10C-RELATED"/>
    <property type="match status" value="1"/>
</dbReference>
<dbReference type="InterPro" id="IPR013785">
    <property type="entry name" value="Aldolase_TIM"/>
</dbReference>
<dbReference type="GO" id="GO:0050661">
    <property type="term" value="F:NADP binding"/>
    <property type="evidence" value="ECO:0007669"/>
    <property type="project" value="InterPro"/>
</dbReference>
<organism evidence="7 8">
    <name type="scientific">Bacillus paralicheniformis</name>
    <dbReference type="NCBI Taxonomy" id="1648923"/>
    <lineage>
        <taxon>Bacteria</taxon>
        <taxon>Bacillati</taxon>
        <taxon>Bacillota</taxon>
        <taxon>Bacilli</taxon>
        <taxon>Bacillales</taxon>
        <taxon>Bacillaceae</taxon>
        <taxon>Bacillus</taxon>
    </lineage>
</organism>
<dbReference type="InterPro" id="IPR001155">
    <property type="entry name" value="OxRdtase_FMN_N"/>
</dbReference>
<keyword evidence="3" id="KW-0288">FMN</keyword>
<evidence type="ECO:0000256" key="5">
    <source>
        <dbReference type="ARBA" id="ARBA00023002"/>
    </source>
</evidence>
<accession>A0AAW6KLM3</accession>
<evidence type="ECO:0000256" key="3">
    <source>
        <dbReference type="ARBA" id="ARBA00022643"/>
    </source>
</evidence>
<feature type="non-terminal residue" evidence="7">
    <location>
        <position position="66"/>
    </location>
</feature>
<dbReference type="Gene3D" id="3.20.20.70">
    <property type="entry name" value="Aldolase class I"/>
    <property type="match status" value="1"/>
</dbReference>
<evidence type="ECO:0000259" key="6">
    <source>
        <dbReference type="Pfam" id="PF00724"/>
    </source>
</evidence>
<evidence type="ECO:0000256" key="4">
    <source>
        <dbReference type="ARBA" id="ARBA00022857"/>
    </source>
</evidence>
<dbReference type="GO" id="GO:0003959">
    <property type="term" value="F:NADPH dehydrogenase activity"/>
    <property type="evidence" value="ECO:0007669"/>
    <property type="project" value="UniProtKB-EC"/>
</dbReference>
<dbReference type="GO" id="GO:0010181">
    <property type="term" value="F:FMN binding"/>
    <property type="evidence" value="ECO:0007669"/>
    <property type="project" value="InterPro"/>
</dbReference>
<keyword evidence="5 7" id="KW-0560">Oxidoreductase</keyword>
<feature type="domain" description="NADH:flavin oxidoreductase/NADH oxidase N-terminal" evidence="6">
    <location>
        <begin position="22"/>
        <end position="65"/>
    </location>
</feature>
<evidence type="ECO:0000313" key="7">
    <source>
        <dbReference type="EMBL" id="MDE1455033.1"/>
    </source>
</evidence>
<keyword evidence="4" id="KW-0521">NADP</keyword>
<dbReference type="Proteomes" id="UP001216709">
    <property type="component" value="Unassembled WGS sequence"/>
</dbReference>